<sequence>MEDPVLGSWPPVELSELRLACEECHKRKIRCRVSHHSSEGTCEACSENQRQCLFSLKSKTGRPRKANSQNNTRHGVNRNRRAISPSFLDRTSSGDSVAKQSKAQRRSSTSNQITDYFSSALSLPTSPPLSYLTPHRHTSNTEKDLTVFQNFHSQVEDMTTDRLMSSLPLPSPLDTSPLPDSAGQNAMANCFNHMSDVSGEAATTSTEFFDVMQICNEIHGWSQNCSLDLCADTSRNKIFAMSCTIDKLFQTVLKMPQDQGSFQARKEQYSWTILRVAVEEAVEIIADLVFFTLKMGEQQSSHRQGSNTSCASSCRNSSTSQSCRCSRTALLSRTDQVRRQAWGLMEKLRDKWV</sequence>
<evidence type="ECO:0000256" key="1">
    <source>
        <dbReference type="ARBA" id="ARBA00023242"/>
    </source>
</evidence>
<dbReference type="InterPro" id="IPR001138">
    <property type="entry name" value="Zn2Cys6_DnaBD"/>
</dbReference>
<feature type="region of interest" description="Disordered" evidence="2">
    <location>
        <begin position="56"/>
        <end position="111"/>
    </location>
</feature>
<reference evidence="4" key="1">
    <citation type="journal article" date="2023" name="Access Microbiol">
        <title>De-novo genome assembly for Akanthomyces muscarius, a biocontrol agent of insect agricultural pests.</title>
        <authorList>
            <person name="Erdos Z."/>
            <person name="Studholme D.J."/>
            <person name="Raymond B."/>
            <person name="Sharma M."/>
        </authorList>
    </citation>
    <scope>NUCLEOTIDE SEQUENCE</scope>
    <source>
        <strain evidence="4">Ve6</strain>
    </source>
</reference>
<dbReference type="InterPro" id="IPR036864">
    <property type="entry name" value="Zn2-C6_fun-type_DNA-bd_sf"/>
</dbReference>
<feature type="compositionally biased region" description="Polar residues" evidence="2">
    <location>
        <begin position="89"/>
        <end position="111"/>
    </location>
</feature>
<dbReference type="EMBL" id="JAJHUN010000009">
    <property type="protein sequence ID" value="KAJ4150078.1"/>
    <property type="molecule type" value="Genomic_DNA"/>
</dbReference>
<proteinExistence type="predicted"/>
<dbReference type="PROSITE" id="PS00463">
    <property type="entry name" value="ZN2_CY6_FUNGAL_1"/>
    <property type="match status" value="1"/>
</dbReference>
<dbReference type="CDD" id="cd00067">
    <property type="entry name" value="GAL4"/>
    <property type="match status" value="1"/>
</dbReference>
<dbReference type="SMART" id="SM00066">
    <property type="entry name" value="GAL4"/>
    <property type="match status" value="1"/>
</dbReference>
<evidence type="ECO:0000259" key="3">
    <source>
        <dbReference type="PROSITE" id="PS50048"/>
    </source>
</evidence>
<dbReference type="SUPFAM" id="SSF57701">
    <property type="entry name" value="Zn2/Cys6 DNA-binding domain"/>
    <property type="match status" value="1"/>
</dbReference>
<evidence type="ECO:0000256" key="2">
    <source>
        <dbReference type="SAM" id="MobiDB-lite"/>
    </source>
</evidence>
<dbReference type="Proteomes" id="UP001144673">
    <property type="component" value="Chromosome 4"/>
</dbReference>
<gene>
    <name evidence="4" type="ORF">LMH87_010844</name>
</gene>
<feature type="compositionally biased region" description="Low complexity" evidence="2">
    <location>
        <begin position="306"/>
        <end position="320"/>
    </location>
</feature>
<dbReference type="RefSeq" id="XP_056051792.1">
    <property type="nucleotide sequence ID" value="XM_056199888.1"/>
</dbReference>
<comment type="caution">
    <text evidence="4">The sequence shown here is derived from an EMBL/GenBank/DDBJ whole genome shotgun (WGS) entry which is preliminary data.</text>
</comment>
<dbReference type="KEGG" id="amus:LMH87_010844"/>
<evidence type="ECO:0000313" key="5">
    <source>
        <dbReference type="Proteomes" id="UP001144673"/>
    </source>
</evidence>
<dbReference type="GO" id="GO:0008270">
    <property type="term" value="F:zinc ion binding"/>
    <property type="evidence" value="ECO:0007669"/>
    <property type="project" value="InterPro"/>
</dbReference>
<evidence type="ECO:0000313" key="4">
    <source>
        <dbReference type="EMBL" id="KAJ4150078.1"/>
    </source>
</evidence>
<feature type="region of interest" description="Disordered" evidence="2">
    <location>
        <begin position="301"/>
        <end position="320"/>
    </location>
</feature>
<dbReference type="Gene3D" id="4.10.240.10">
    <property type="entry name" value="Zn(2)-C6 fungal-type DNA-binding domain"/>
    <property type="match status" value="1"/>
</dbReference>
<dbReference type="GeneID" id="80898003"/>
<name>A0A9W8UHW7_AKAMU</name>
<organism evidence="4 5">
    <name type="scientific">Akanthomyces muscarius</name>
    <name type="common">Entomopathogenic fungus</name>
    <name type="synonym">Lecanicillium muscarium</name>
    <dbReference type="NCBI Taxonomy" id="2231603"/>
    <lineage>
        <taxon>Eukaryota</taxon>
        <taxon>Fungi</taxon>
        <taxon>Dikarya</taxon>
        <taxon>Ascomycota</taxon>
        <taxon>Pezizomycotina</taxon>
        <taxon>Sordariomycetes</taxon>
        <taxon>Hypocreomycetidae</taxon>
        <taxon>Hypocreales</taxon>
        <taxon>Cordycipitaceae</taxon>
        <taxon>Akanthomyces</taxon>
    </lineage>
</organism>
<dbReference type="AlphaFoldDB" id="A0A9W8UHW7"/>
<feature type="domain" description="Zn(2)-C6 fungal-type" evidence="3">
    <location>
        <begin position="20"/>
        <end position="54"/>
    </location>
</feature>
<dbReference type="PROSITE" id="PS50048">
    <property type="entry name" value="ZN2_CY6_FUNGAL_2"/>
    <property type="match status" value="1"/>
</dbReference>
<accession>A0A9W8UHW7</accession>
<keyword evidence="1" id="KW-0539">Nucleus</keyword>
<protein>
    <recommendedName>
        <fullName evidence="3">Zn(2)-C6 fungal-type domain-containing protein</fullName>
    </recommendedName>
</protein>
<dbReference type="Pfam" id="PF00172">
    <property type="entry name" value="Zn_clus"/>
    <property type="match status" value="1"/>
</dbReference>
<dbReference type="GO" id="GO:0000981">
    <property type="term" value="F:DNA-binding transcription factor activity, RNA polymerase II-specific"/>
    <property type="evidence" value="ECO:0007669"/>
    <property type="project" value="InterPro"/>
</dbReference>
<keyword evidence="5" id="KW-1185">Reference proteome</keyword>